<dbReference type="PANTHER" id="PTHR42681:SF1">
    <property type="entry name" value="MALONYL-COA-ACYL CARRIER PROTEIN TRANSACYLASE, MITOCHONDRIAL"/>
    <property type="match status" value="1"/>
</dbReference>
<dbReference type="InterPro" id="IPR050858">
    <property type="entry name" value="Mal-CoA-ACP_Trans/PKS_FabD"/>
</dbReference>
<dbReference type="PANTHER" id="PTHR42681">
    <property type="entry name" value="MALONYL-COA-ACYL CARRIER PROTEIN TRANSACYLASE, MITOCHONDRIAL"/>
    <property type="match status" value="1"/>
</dbReference>
<dbReference type="InterPro" id="IPR016035">
    <property type="entry name" value="Acyl_Trfase/lysoPLipase"/>
</dbReference>
<gene>
    <name evidence="6" type="ORF">GCM10010430_75170</name>
</gene>
<evidence type="ECO:0000313" key="6">
    <source>
        <dbReference type="EMBL" id="GAA2278185.1"/>
    </source>
</evidence>
<sequence>MTTGEPRSSATVFPAMGPSRFADFGRFMIVNAEARERFAVADEVLGYSVFDALRESDDDYAEVAQVTSFVTSLALVEWSDKSRSENAGYCAGVSFGKMAAAAHAGVLPFDRAVSLVAETARCEHDYFTEQHRDIVTHSFVKVPRETLDELLAELADAGEWFEISSYLDHDLYMVSLSERALDGFKERIGAVGGYSLYTMRPPAHASIFGPLRERIEQDILSGYELSDPRIPIVSDQDGSLVTTAEQAREWILGGYVRPMRWPGIVETLAAEGVERISVVGRDRLLRRLKCTVENFATTTIAPESALRPVG</sequence>
<keyword evidence="7" id="KW-1185">Reference proteome</keyword>
<evidence type="ECO:0000256" key="2">
    <source>
        <dbReference type="ARBA" id="ARBA00022679"/>
    </source>
</evidence>
<comment type="caution">
    <text evidence="6">The sequence shown here is derived from an EMBL/GenBank/DDBJ whole genome shotgun (WGS) entry which is preliminary data.</text>
</comment>
<protein>
    <recommendedName>
        <fullName evidence="1">[acyl-carrier-protein] S-malonyltransferase</fullName>
        <ecNumber evidence="1">2.3.1.39</ecNumber>
    </recommendedName>
</protein>
<evidence type="ECO:0000256" key="1">
    <source>
        <dbReference type="ARBA" id="ARBA00013258"/>
    </source>
</evidence>
<evidence type="ECO:0000313" key="7">
    <source>
        <dbReference type="Proteomes" id="UP001500305"/>
    </source>
</evidence>
<feature type="domain" description="Malonyl-CoA-[acyl-carrier-protein] transacylase small" evidence="5">
    <location>
        <begin position="138"/>
        <end position="199"/>
    </location>
</feature>
<accession>A0ABP5RZI7</accession>
<name>A0ABP5RZI7_9ACTN</name>
<dbReference type="EC" id="2.3.1.39" evidence="1"/>
<evidence type="ECO:0000256" key="3">
    <source>
        <dbReference type="ARBA" id="ARBA00023315"/>
    </source>
</evidence>
<dbReference type="EMBL" id="BAAATR010000061">
    <property type="protein sequence ID" value="GAA2278185.1"/>
    <property type="molecule type" value="Genomic_DNA"/>
</dbReference>
<reference evidence="7" key="1">
    <citation type="journal article" date="2019" name="Int. J. Syst. Evol. Microbiol.">
        <title>The Global Catalogue of Microorganisms (GCM) 10K type strain sequencing project: providing services to taxonomists for standard genome sequencing and annotation.</title>
        <authorList>
            <consortium name="The Broad Institute Genomics Platform"/>
            <consortium name="The Broad Institute Genome Sequencing Center for Infectious Disease"/>
            <person name="Wu L."/>
            <person name="Ma J."/>
        </authorList>
    </citation>
    <scope>NUCLEOTIDE SEQUENCE [LARGE SCALE GENOMIC DNA]</scope>
    <source>
        <strain evidence="7">JCM 7356</strain>
    </source>
</reference>
<keyword evidence="3" id="KW-0012">Acyltransferase</keyword>
<dbReference type="SUPFAM" id="SSF52151">
    <property type="entry name" value="FabD/lysophospholipase-like"/>
    <property type="match status" value="1"/>
</dbReference>
<organism evidence="6 7">
    <name type="scientific">Kitasatospora cystarginea</name>
    <dbReference type="NCBI Taxonomy" id="58350"/>
    <lineage>
        <taxon>Bacteria</taxon>
        <taxon>Bacillati</taxon>
        <taxon>Actinomycetota</taxon>
        <taxon>Actinomycetes</taxon>
        <taxon>Kitasatosporales</taxon>
        <taxon>Streptomycetaceae</taxon>
        <taxon>Kitasatospora</taxon>
    </lineage>
</organism>
<dbReference type="InterPro" id="IPR001227">
    <property type="entry name" value="Ac_transferase_dom_sf"/>
</dbReference>
<dbReference type="Gene3D" id="3.40.366.10">
    <property type="entry name" value="Malonyl-Coenzyme A Acyl Carrier Protein, domain 2"/>
    <property type="match status" value="2"/>
</dbReference>
<dbReference type="InterPro" id="IPR049416">
    <property type="entry name" value="VinK-like_small"/>
</dbReference>
<evidence type="ECO:0000256" key="4">
    <source>
        <dbReference type="ARBA" id="ARBA00048462"/>
    </source>
</evidence>
<dbReference type="Proteomes" id="UP001500305">
    <property type="component" value="Unassembled WGS sequence"/>
</dbReference>
<comment type="catalytic activity">
    <reaction evidence="4">
        <text>holo-[ACP] + malonyl-CoA = malonyl-[ACP] + CoA</text>
        <dbReference type="Rhea" id="RHEA:41792"/>
        <dbReference type="Rhea" id="RHEA-COMP:9623"/>
        <dbReference type="Rhea" id="RHEA-COMP:9685"/>
        <dbReference type="ChEBI" id="CHEBI:57287"/>
        <dbReference type="ChEBI" id="CHEBI:57384"/>
        <dbReference type="ChEBI" id="CHEBI:64479"/>
        <dbReference type="ChEBI" id="CHEBI:78449"/>
        <dbReference type="EC" id="2.3.1.39"/>
    </reaction>
</comment>
<proteinExistence type="predicted"/>
<dbReference type="Pfam" id="PF21124">
    <property type="entry name" value="VinK_C"/>
    <property type="match status" value="1"/>
</dbReference>
<keyword evidence="2" id="KW-0808">Transferase</keyword>
<evidence type="ECO:0000259" key="5">
    <source>
        <dbReference type="Pfam" id="PF21124"/>
    </source>
</evidence>